<sequence length="227" mass="24054">MAGKFGATIPLSILPLYKPFASTSYSLSFQSFSLLNQRYPHFCNSLVLTMAQPDSHATNGSTVAEIQEPSPKILKVHQDADISTNLASLLRVKKLSDNAVLPSRASSLSAGYDLSSAVETKIPARGKALVATDLSISIPEGTYARIAPRSGLALKHSIDVGAGVIDADYRGPVGVILFNHSDVDFEVKVGDRVAQLILEKIVTPDVVEVEDLDSTVRGEGGFGSTGV</sequence>
<dbReference type="Pfam" id="PF00692">
    <property type="entry name" value="dUTPase"/>
    <property type="match status" value="1"/>
</dbReference>
<comment type="catalytic activity">
    <reaction evidence="10 11">
        <text>dUTP + H2O = dUMP + diphosphate + H(+)</text>
        <dbReference type="Rhea" id="RHEA:10248"/>
        <dbReference type="ChEBI" id="CHEBI:15377"/>
        <dbReference type="ChEBI" id="CHEBI:15378"/>
        <dbReference type="ChEBI" id="CHEBI:33019"/>
        <dbReference type="ChEBI" id="CHEBI:61555"/>
        <dbReference type="ChEBI" id="CHEBI:246422"/>
        <dbReference type="EC" id="3.6.1.23"/>
    </reaction>
</comment>
<dbReference type="UniPathway" id="UPA00610">
    <property type="reaction ID" value="UER00666"/>
</dbReference>
<evidence type="ECO:0000256" key="4">
    <source>
        <dbReference type="ARBA" id="ARBA00012379"/>
    </source>
</evidence>
<dbReference type="InterPro" id="IPR008181">
    <property type="entry name" value="dUTPase"/>
</dbReference>
<comment type="pathway">
    <text evidence="2 11">Pyrimidine metabolism; dUMP biosynthesis; dUMP from dCTP (dUTP route): step 2/2.</text>
</comment>
<dbReference type="FunFam" id="2.70.40.10:FF:000004">
    <property type="entry name" value="Deoxyuridine triphosphatase"/>
    <property type="match status" value="1"/>
</dbReference>
<dbReference type="InterPro" id="IPR029054">
    <property type="entry name" value="dUTPase-like"/>
</dbReference>
<dbReference type="Gene3D" id="2.70.40.10">
    <property type="match status" value="1"/>
</dbReference>
<dbReference type="EMBL" id="SDMP01000017">
    <property type="protein sequence ID" value="RYQ99426.1"/>
    <property type="molecule type" value="Genomic_DNA"/>
</dbReference>
<keyword evidence="7 11" id="KW-0460">Magnesium</keyword>
<comment type="cofactor">
    <cofactor evidence="1 11">
        <name>Mg(2+)</name>
        <dbReference type="ChEBI" id="CHEBI:18420"/>
    </cofactor>
</comment>
<evidence type="ECO:0000259" key="12">
    <source>
        <dbReference type="Pfam" id="PF00692"/>
    </source>
</evidence>
<dbReference type="PANTHER" id="PTHR11241">
    <property type="entry name" value="DEOXYURIDINE 5'-TRIPHOSPHATE NUCLEOTIDOHYDROLASE"/>
    <property type="match status" value="1"/>
</dbReference>
<comment type="similarity">
    <text evidence="3 11">Belongs to the dUTPase family.</text>
</comment>
<evidence type="ECO:0000313" key="14">
    <source>
        <dbReference type="Proteomes" id="UP000289738"/>
    </source>
</evidence>
<evidence type="ECO:0000256" key="11">
    <source>
        <dbReference type="RuleBase" id="RU367024"/>
    </source>
</evidence>
<reference evidence="13 14" key="1">
    <citation type="submission" date="2019-01" db="EMBL/GenBank/DDBJ databases">
        <title>Sequencing of cultivated peanut Arachis hypogaea provides insights into genome evolution and oil improvement.</title>
        <authorList>
            <person name="Chen X."/>
        </authorList>
    </citation>
    <scope>NUCLEOTIDE SEQUENCE [LARGE SCALE GENOMIC DNA]</scope>
    <source>
        <strain evidence="14">cv. Fuhuasheng</strain>
        <tissue evidence="13">Leaves</tissue>
    </source>
</reference>
<keyword evidence="6 11" id="KW-0378">Hydrolase</keyword>
<evidence type="ECO:0000256" key="10">
    <source>
        <dbReference type="ARBA" id="ARBA00047686"/>
    </source>
</evidence>
<dbReference type="GO" id="GO:0046081">
    <property type="term" value="P:dUTP catabolic process"/>
    <property type="evidence" value="ECO:0007669"/>
    <property type="project" value="UniProtKB-UniRule"/>
</dbReference>
<proteinExistence type="inferred from homology"/>
<dbReference type="STRING" id="3818.A0A444YBX9"/>
<dbReference type="SUPFAM" id="SSF51283">
    <property type="entry name" value="dUTPase-like"/>
    <property type="match status" value="1"/>
</dbReference>
<dbReference type="InterPro" id="IPR033704">
    <property type="entry name" value="dUTPase_trimeric"/>
</dbReference>
<comment type="caution">
    <text evidence="13">The sequence shown here is derived from an EMBL/GenBank/DDBJ whole genome shotgun (WGS) entry which is preliminary data.</text>
</comment>
<dbReference type="AlphaFoldDB" id="A0A444YBX9"/>
<dbReference type="EC" id="3.6.1.23" evidence="4 11"/>
<dbReference type="Proteomes" id="UP000289738">
    <property type="component" value="Chromosome B07"/>
</dbReference>
<accession>A0A444YBX9</accession>
<dbReference type="NCBIfam" id="TIGR00576">
    <property type="entry name" value="dut"/>
    <property type="match status" value="1"/>
</dbReference>
<dbReference type="GO" id="GO:0004170">
    <property type="term" value="F:dUTP diphosphatase activity"/>
    <property type="evidence" value="ECO:0007669"/>
    <property type="project" value="UniProtKB-UniRule"/>
</dbReference>
<dbReference type="GO" id="GO:0000287">
    <property type="term" value="F:magnesium ion binding"/>
    <property type="evidence" value="ECO:0007669"/>
    <property type="project" value="UniProtKB-UniRule"/>
</dbReference>
<evidence type="ECO:0000256" key="1">
    <source>
        <dbReference type="ARBA" id="ARBA00001946"/>
    </source>
</evidence>
<keyword evidence="14" id="KW-1185">Reference proteome</keyword>
<evidence type="ECO:0000256" key="2">
    <source>
        <dbReference type="ARBA" id="ARBA00005142"/>
    </source>
</evidence>
<dbReference type="PANTHER" id="PTHR11241:SF0">
    <property type="entry name" value="DEOXYURIDINE 5'-TRIPHOSPHATE NUCLEOTIDOHYDROLASE"/>
    <property type="match status" value="1"/>
</dbReference>
<comment type="function">
    <text evidence="11">Involved in nucleotide metabolism via production of dUMP, the immediate precursor of thymidine nucleotides, and decreases the intracellular concentration of dUTP so that uracil cannot be incorporated into DNA.</text>
</comment>
<dbReference type="NCBIfam" id="NF001862">
    <property type="entry name" value="PRK00601.1"/>
    <property type="match status" value="1"/>
</dbReference>
<feature type="domain" description="dUTPase-like" evidence="12">
    <location>
        <begin position="98"/>
        <end position="226"/>
    </location>
</feature>
<evidence type="ECO:0000256" key="6">
    <source>
        <dbReference type="ARBA" id="ARBA00022801"/>
    </source>
</evidence>
<name>A0A444YBX9_ARAHY</name>
<keyword evidence="8 11" id="KW-0546">Nucleotide metabolism</keyword>
<evidence type="ECO:0000256" key="8">
    <source>
        <dbReference type="ARBA" id="ARBA00023080"/>
    </source>
</evidence>
<dbReference type="InterPro" id="IPR036157">
    <property type="entry name" value="dUTPase-like_sf"/>
</dbReference>
<dbReference type="GO" id="GO:0006226">
    <property type="term" value="P:dUMP biosynthetic process"/>
    <property type="evidence" value="ECO:0007669"/>
    <property type="project" value="UniProtKB-UniRule"/>
</dbReference>
<evidence type="ECO:0000256" key="7">
    <source>
        <dbReference type="ARBA" id="ARBA00022842"/>
    </source>
</evidence>
<evidence type="ECO:0000256" key="5">
    <source>
        <dbReference type="ARBA" id="ARBA00021732"/>
    </source>
</evidence>
<keyword evidence="11" id="KW-0479">Metal-binding</keyword>
<dbReference type="CDD" id="cd07557">
    <property type="entry name" value="trimeric_dUTPase"/>
    <property type="match status" value="1"/>
</dbReference>
<protein>
    <recommendedName>
        <fullName evidence="5 11">Deoxyuridine 5'-triphosphate nucleotidohydrolase</fullName>
        <shortName evidence="11">dUTPase</shortName>
        <ecNumber evidence="4 11">3.6.1.23</ecNumber>
    </recommendedName>
    <alternativeName>
        <fullName evidence="9 11">dUTP pyrophosphatase</fullName>
    </alternativeName>
</protein>
<gene>
    <name evidence="13" type="ORF">Ahy_B07g087369</name>
</gene>
<evidence type="ECO:0000256" key="3">
    <source>
        <dbReference type="ARBA" id="ARBA00006581"/>
    </source>
</evidence>
<organism evidence="13 14">
    <name type="scientific">Arachis hypogaea</name>
    <name type="common">Peanut</name>
    <dbReference type="NCBI Taxonomy" id="3818"/>
    <lineage>
        <taxon>Eukaryota</taxon>
        <taxon>Viridiplantae</taxon>
        <taxon>Streptophyta</taxon>
        <taxon>Embryophyta</taxon>
        <taxon>Tracheophyta</taxon>
        <taxon>Spermatophyta</taxon>
        <taxon>Magnoliopsida</taxon>
        <taxon>eudicotyledons</taxon>
        <taxon>Gunneridae</taxon>
        <taxon>Pentapetalae</taxon>
        <taxon>rosids</taxon>
        <taxon>fabids</taxon>
        <taxon>Fabales</taxon>
        <taxon>Fabaceae</taxon>
        <taxon>Papilionoideae</taxon>
        <taxon>50 kb inversion clade</taxon>
        <taxon>dalbergioids sensu lato</taxon>
        <taxon>Dalbergieae</taxon>
        <taxon>Pterocarpus clade</taxon>
        <taxon>Arachis</taxon>
    </lineage>
</organism>
<dbReference type="OrthoDB" id="10261072at2759"/>
<evidence type="ECO:0000313" key="13">
    <source>
        <dbReference type="EMBL" id="RYQ99426.1"/>
    </source>
</evidence>
<evidence type="ECO:0000256" key="9">
    <source>
        <dbReference type="ARBA" id="ARBA00030698"/>
    </source>
</evidence>